<keyword evidence="1" id="KW-0175">Coiled coil</keyword>
<dbReference type="RefSeq" id="WP_213697847.1">
    <property type="nucleotide sequence ID" value="NZ_DURU01000043.1"/>
</dbReference>
<organism evidence="2 3">
    <name type="scientific">Acetomicrobium hydrogeniformans</name>
    <dbReference type="NCBI Taxonomy" id="649746"/>
    <lineage>
        <taxon>Bacteria</taxon>
        <taxon>Thermotogati</taxon>
        <taxon>Synergistota</taxon>
        <taxon>Synergistia</taxon>
        <taxon>Synergistales</taxon>
        <taxon>Acetomicrobiaceae</taxon>
        <taxon>Acetomicrobium</taxon>
    </lineage>
</organism>
<proteinExistence type="predicted"/>
<dbReference type="AlphaFoldDB" id="A0A7V7BY96"/>
<comment type="caution">
    <text evidence="2">The sequence shown here is derived from an EMBL/GenBank/DDBJ whole genome shotgun (WGS) entry which is preliminary data.</text>
</comment>
<name>A0A7V7BY96_9BACT</name>
<evidence type="ECO:0000313" key="2">
    <source>
        <dbReference type="EMBL" id="HHZ03942.1"/>
    </source>
</evidence>
<accession>A0A7V7BY96</accession>
<gene>
    <name evidence="2" type="ORF">GX397_02535</name>
</gene>
<sequence length="133" mass="15530">MNSKDGEKDGIHGDLAEELESFKNLLEIEYKQRIAEANKTREETLKKIQEMYDKRMELFRQKLKKEEEALLLQARELETKYQDLAKDMTGKIDKPGLIDAIISEISQDLWPNLDRGSGEEGNIEDWKRGMNEI</sequence>
<dbReference type="EMBL" id="DURU01000043">
    <property type="protein sequence ID" value="HHZ03942.1"/>
    <property type="molecule type" value="Genomic_DNA"/>
</dbReference>
<evidence type="ECO:0000313" key="3">
    <source>
        <dbReference type="Proteomes" id="UP000525027"/>
    </source>
</evidence>
<protein>
    <submittedName>
        <fullName evidence="2">Uncharacterized protein</fullName>
    </submittedName>
</protein>
<dbReference type="Proteomes" id="UP000525027">
    <property type="component" value="Unassembled WGS sequence"/>
</dbReference>
<evidence type="ECO:0000256" key="1">
    <source>
        <dbReference type="SAM" id="Coils"/>
    </source>
</evidence>
<reference evidence="2 3" key="1">
    <citation type="journal article" date="2020" name="Biotechnol. Biofuels">
        <title>New insights from the biogas microbiome by comprehensive genome-resolved metagenomics of nearly 1600 species originating from multiple anaerobic digesters.</title>
        <authorList>
            <person name="Campanaro S."/>
            <person name="Treu L."/>
            <person name="Rodriguez-R L.M."/>
            <person name="Kovalovszki A."/>
            <person name="Ziels R.M."/>
            <person name="Maus I."/>
            <person name="Zhu X."/>
            <person name="Kougias P.G."/>
            <person name="Basile A."/>
            <person name="Luo G."/>
            <person name="Schluter A."/>
            <person name="Konstantinidis K.T."/>
            <person name="Angelidaki I."/>
        </authorList>
    </citation>
    <scope>NUCLEOTIDE SEQUENCE [LARGE SCALE GENOMIC DNA]</scope>
    <source>
        <strain evidence="2">AS25fmACSIPFO_94</strain>
    </source>
</reference>
<feature type="coiled-coil region" evidence="1">
    <location>
        <begin position="34"/>
        <end position="87"/>
    </location>
</feature>